<keyword evidence="1" id="KW-1133">Transmembrane helix</keyword>
<feature type="transmembrane region" description="Helical" evidence="1">
    <location>
        <begin position="54"/>
        <end position="74"/>
    </location>
</feature>
<organism evidence="2 3">
    <name type="scientific">Desulfomonile tiedjei (strain ATCC 49306 / DSM 6799 / DCB-1)</name>
    <dbReference type="NCBI Taxonomy" id="706587"/>
    <lineage>
        <taxon>Bacteria</taxon>
        <taxon>Pseudomonadati</taxon>
        <taxon>Thermodesulfobacteriota</taxon>
        <taxon>Desulfomonilia</taxon>
        <taxon>Desulfomonilales</taxon>
        <taxon>Desulfomonilaceae</taxon>
        <taxon>Desulfomonile</taxon>
    </lineage>
</organism>
<dbReference type="Proteomes" id="UP000006055">
    <property type="component" value="Chromosome"/>
</dbReference>
<keyword evidence="3" id="KW-1185">Reference proteome</keyword>
<name>I4CC04_DESTA</name>
<dbReference type="STRING" id="706587.Desti_4463"/>
<proteinExistence type="predicted"/>
<dbReference type="KEGG" id="dti:Desti_4463"/>
<gene>
    <name evidence="2" type="ordered locus">Desti_4463</name>
</gene>
<reference evidence="3" key="1">
    <citation type="submission" date="2012-06" db="EMBL/GenBank/DDBJ databases">
        <title>Complete sequence of chromosome of Desulfomonile tiedjei DSM 6799.</title>
        <authorList>
            <person name="Lucas S."/>
            <person name="Copeland A."/>
            <person name="Lapidus A."/>
            <person name="Glavina del Rio T."/>
            <person name="Dalin E."/>
            <person name="Tice H."/>
            <person name="Bruce D."/>
            <person name="Goodwin L."/>
            <person name="Pitluck S."/>
            <person name="Peters L."/>
            <person name="Ovchinnikova G."/>
            <person name="Zeytun A."/>
            <person name="Lu M."/>
            <person name="Kyrpides N."/>
            <person name="Mavromatis K."/>
            <person name="Ivanova N."/>
            <person name="Brettin T."/>
            <person name="Detter J.C."/>
            <person name="Han C."/>
            <person name="Larimer F."/>
            <person name="Land M."/>
            <person name="Hauser L."/>
            <person name="Markowitz V."/>
            <person name="Cheng J.-F."/>
            <person name="Hugenholtz P."/>
            <person name="Woyke T."/>
            <person name="Wu D."/>
            <person name="Spring S."/>
            <person name="Schroeder M."/>
            <person name="Brambilla E."/>
            <person name="Klenk H.-P."/>
            <person name="Eisen J.A."/>
        </authorList>
    </citation>
    <scope>NUCLEOTIDE SEQUENCE [LARGE SCALE GENOMIC DNA]</scope>
    <source>
        <strain evidence="3">ATCC 49306 / DSM 6799 / DCB-1</strain>
    </source>
</reference>
<protein>
    <submittedName>
        <fullName evidence="2">Uncharacterized protein</fullName>
    </submittedName>
</protein>
<keyword evidence="1" id="KW-0812">Transmembrane</keyword>
<dbReference type="EMBL" id="CP003360">
    <property type="protein sequence ID" value="AFM27095.1"/>
    <property type="molecule type" value="Genomic_DNA"/>
</dbReference>
<keyword evidence="1" id="KW-0472">Membrane</keyword>
<evidence type="ECO:0000256" key="1">
    <source>
        <dbReference type="SAM" id="Phobius"/>
    </source>
</evidence>
<dbReference type="AlphaFoldDB" id="I4CC04"/>
<evidence type="ECO:0000313" key="3">
    <source>
        <dbReference type="Proteomes" id="UP000006055"/>
    </source>
</evidence>
<dbReference type="HOGENOM" id="CLU_1233420_0_0_7"/>
<evidence type="ECO:0000313" key="2">
    <source>
        <dbReference type="EMBL" id="AFM27095.1"/>
    </source>
</evidence>
<sequence length="224" mass="25821">MSRGRLVRTLERLSETSLKRPRGQLSCPLLYLPLQPLILILKSLILLLLNPLELLLICLILLMHLTHSFLLLPYEHLLTLMFLSDSFLLHPLVHVRTCRVGKQEEYQTEQRNTDDCTESSYSSHDLSLRTVATSLYLRYLFRLYHKTIENAEQNIKEEDIQGRIAARLSYGTHEEWIAGKNLLDAIGTFRSWAHKIAEGWSVLNGVISRLCVLWSEGYLQPPGL</sequence>
<accession>I4CC04</accession>